<evidence type="ECO:0000313" key="4">
    <source>
        <dbReference type="EMBL" id="TWE07379.1"/>
    </source>
</evidence>
<accession>A0A561DVJ3</accession>
<dbReference type="GO" id="GO:0016020">
    <property type="term" value="C:membrane"/>
    <property type="evidence" value="ECO:0007669"/>
    <property type="project" value="InterPro"/>
</dbReference>
<keyword evidence="5" id="KW-1185">Reference proteome</keyword>
<dbReference type="InterPro" id="IPR014756">
    <property type="entry name" value="Ig_E-set"/>
</dbReference>
<dbReference type="SUPFAM" id="SSF81296">
    <property type="entry name" value="E set domains"/>
    <property type="match status" value="1"/>
</dbReference>
<comment type="caution">
    <text evidence="4">The sequence shown here is derived from an EMBL/GenBank/DDBJ whole genome shotgun (WGS) entry which is preliminary data.</text>
</comment>
<dbReference type="InterPro" id="IPR013783">
    <property type="entry name" value="Ig-like_fold"/>
</dbReference>
<feature type="signal peptide" evidence="2">
    <location>
        <begin position="1"/>
        <end position="28"/>
    </location>
</feature>
<dbReference type="OrthoDB" id="9758772at2"/>
<proteinExistence type="predicted"/>
<evidence type="ECO:0000313" key="5">
    <source>
        <dbReference type="Proteomes" id="UP000318297"/>
    </source>
</evidence>
<dbReference type="SMART" id="SM00429">
    <property type="entry name" value="IPT"/>
    <property type="match status" value="1"/>
</dbReference>
<dbReference type="GO" id="GO:0005509">
    <property type="term" value="F:calcium ion binding"/>
    <property type="evidence" value="ECO:0007669"/>
    <property type="project" value="InterPro"/>
</dbReference>
<dbReference type="InterPro" id="IPR002909">
    <property type="entry name" value="IPT_dom"/>
</dbReference>
<reference evidence="4 5" key="1">
    <citation type="submission" date="2019-06" db="EMBL/GenBank/DDBJ databases">
        <title>Sequencing the genomes of 1000 actinobacteria strains.</title>
        <authorList>
            <person name="Klenk H.-P."/>
        </authorList>
    </citation>
    <scope>NUCLEOTIDE SEQUENCE [LARGE SCALE GENOMIC DNA]</scope>
    <source>
        <strain evidence="4 5">DSM 19560</strain>
    </source>
</reference>
<feature type="chain" id="PRO_5021920026" evidence="2">
    <location>
        <begin position="29"/>
        <end position="1335"/>
    </location>
</feature>
<organism evidence="4 5">
    <name type="scientific">Rudaeicoccus suwonensis</name>
    <dbReference type="NCBI Taxonomy" id="657409"/>
    <lineage>
        <taxon>Bacteria</taxon>
        <taxon>Bacillati</taxon>
        <taxon>Actinomycetota</taxon>
        <taxon>Actinomycetes</taxon>
        <taxon>Micrococcales</taxon>
        <taxon>Dermacoccaceae</taxon>
        <taxon>Rudaeicoccus</taxon>
    </lineage>
</organism>
<dbReference type="SUPFAM" id="SSF49313">
    <property type="entry name" value="Cadherin-like"/>
    <property type="match status" value="1"/>
</dbReference>
<feature type="region of interest" description="Disordered" evidence="1">
    <location>
        <begin position="491"/>
        <end position="515"/>
    </location>
</feature>
<dbReference type="Pfam" id="PF01833">
    <property type="entry name" value="TIG"/>
    <property type="match status" value="1"/>
</dbReference>
<dbReference type="Gene3D" id="2.60.40.10">
    <property type="entry name" value="Immunoglobulins"/>
    <property type="match status" value="2"/>
</dbReference>
<evidence type="ECO:0000256" key="2">
    <source>
        <dbReference type="SAM" id="SignalP"/>
    </source>
</evidence>
<feature type="region of interest" description="Disordered" evidence="1">
    <location>
        <begin position="682"/>
        <end position="706"/>
    </location>
</feature>
<dbReference type="SMART" id="SM00710">
    <property type="entry name" value="PbH1"/>
    <property type="match status" value="7"/>
</dbReference>
<protein>
    <submittedName>
        <fullName evidence="4">IPT/TIG domain-containing protein</fullName>
    </submittedName>
</protein>
<sequence length="1335" mass="131791">MVRRFLVALLVAALATLGLFSAPPTATASTRAAATHILAATSVSGWSTTSASATTGYTFTTAVRVKTGNSFTQRSVRVQRAPYGSTSWATISTLSTSTAGAVTVGVNAPTIAKWMFRLTVPATATAAGYTTAARTITGITGAATVVTGWTSAAVSAVSGYTLTIPITIKTGATYVTRQVSVSRTVAGTSTWTTLTTLTTSAAGTITVSLPVPATGAWTYRLTVPATQTAAPVSTSSRTVTVVPALTITTTTLPHATSGTSYAAALTATGGVPPYAWSATGLPAGLALNSASGVISGTPTAAVTGTVTIRVTTINANPASKSFSLTVAAAPPTITAVSPSTGPMTGGTTITITGTNMTGATAVHIGAAAAPKFTVVNSTTITATLPAATTAGVVNVTVTTPTGTSKITTADHYTYLTQCGTPSAVRVQYITTSPTKNTTWAPSCAAVYVIENNVTIPSKTTLTIFPGTIVKSQGAGITVDGTLNATGTPTNPVTFTSADDNSIGGTTGTGTPTPGDWNGIFGNSGSSTTIANDQVLYAEASTAVGTLSITNSTLNYCSTDCIYEGSVPSDPVITGNTIGSSANEAVIISDSPVSLAQLGPNTFTGGSAFGSIVLAGGSYVDTTSTFPTTGSHVIGIGPAGDGSALTIDNGVTATLPAGTIVKSQGAGITVDGTLNATGTPTNPVTFTSADDNSIGGTTGTGTPTPGDWNGIFGNSGSSTTIANDQVLYAEASTAVGTLSITNSTLNYCSTDCIYEGSVPSDPVITGNTIGSSANEAVIISDSPVSLAQLGPNTFTGGSAFGSIVLAGGSYVDTTSTFPTTGSHVIGIGPAGDGSALTIDNGVTATLPAGTIVKSQGAGITVDGTLNATGTPTNPVTFTSADDNSIGGTTGTGTPTPGDWNGIFGNSGSSTTIANDQVLYAEASTAVGTLSITNSTLNYCSTDCIYEGSVPSDPVITGNTIGSSANEAVIISDSPVSLAQLGPNTFTGGSAFGSIVLAGGSYVDTTSTFPTTGSHVIGIGPAGDGSALTIDNGVTATLPAGTIVKSQGAGITVDGTLNATGTPTNPVTFTSADDNSIGGTTGTGTPTPGDWNGIFVSGAITGQDLTSEYAEVGLAYSSVSSQLSGLAVDHDGTGLDVSSGEFGFRGEAIGDGQGVVACDWATTGGCGVDAAYVNWGTAGPTSATSTPYVCGSVTVSPWNGGPASTAPSMFAVPNCDGSPTPGTQLASAGQQYDQAIADAQIQCDDGFQDVCAEIQQSQQCLSAAQKLAAESFPVPVTPTDTASAFGSQVVSQGSAYLSKSESQALSTIGKTTGFIGQFLGVVTDIVNIASAYNSCDP</sequence>
<keyword evidence="2" id="KW-0732">Signal</keyword>
<dbReference type="InterPro" id="IPR015919">
    <property type="entry name" value="Cadherin-like_sf"/>
</dbReference>
<dbReference type="InterPro" id="IPR006626">
    <property type="entry name" value="PbH1"/>
</dbReference>
<dbReference type="Proteomes" id="UP000318297">
    <property type="component" value="Unassembled WGS sequence"/>
</dbReference>
<evidence type="ECO:0000259" key="3">
    <source>
        <dbReference type="SMART" id="SM00429"/>
    </source>
</evidence>
<name>A0A561DVJ3_9MICO</name>
<feature type="region of interest" description="Disordered" evidence="1">
    <location>
        <begin position="1064"/>
        <end position="1088"/>
    </location>
</feature>
<gene>
    <name evidence="4" type="ORF">BKA23_3392</name>
</gene>
<evidence type="ECO:0000256" key="1">
    <source>
        <dbReference type="SAM" id="MobiDB-lite"/>
    </source>
</evidence>
<feature type="domain" description="IPT/TIG" evidence="3">
    <location>
        <begin position="330"/>
        <end position="415"/>
    </location>
</feature>
<dbReference type="GO" id="GO:0005975">
    <property type="term" value="P:carbohydrate metabolic process"/>
    <property type="evidence" value="ECO:0007669"/>
    <property type="project" value="UniProtKB-ARBA"/>
</dbReference>
<dbReference type="EMBL" id="VIVQ01000005">
    <property type="protein sequence ID" value="TWE07379.1"/>
    <property type="molecule type" value="Genomic_DNA"/>
</dbReference>
<feature type="region of interest" description="Disordered" evidence="1">
    <location>
        <begin position="873"/>
        <end position="897"/>
    </location>
</feature>